<dbReference type="Proteomes" id="UP000199754">
    <property type="component" value="Plasmid pSMR1-6"/>
</dbReference>
<dbReference type="EMBL" id="CP022421">
    <property type="protein sequence ID" value="ASM75599.1"/>
    <property type="molecule type" value="Genomic_DNA"/>
</dbReference>
<evidence type="ECO:0000313" key="1">
    <source>
        <dbReference type="EMBL" id="ASM75599.1"/>
    </source>
</evidence>
<reference evidence="1 2" key="1">
    <citation type="submission" date="2017-07" db="EMBL/GenBank/DDBJ databases">
        <title>Genome Sequence of Sulfitobacter pseudonitzschiae Strain SMR1 Isolated from a culture of the Diatom Skeletonema marinoi.</title>
        <authorList>
            <person name="Topel M."/>
            <person name="Pinder M.I.M."/>
            <person name="Johansson O.N."/>
            <person name="Kourtchenko O."/>
            <person name="Godhe A."/>
            <person name="Clarke A.K."/>
        </authorList>
    </citation>
    <scope>NUCLEOTIDE SEQUENCE [LARGE SCALE GENOMIC DNA]</scope>
    <source>
        <strain evidence="1 2">SMR1</strain>
        <plasmid evidence="1 2">pSMR1-6</plasmid>
    </source>
</reference>
<dbReference type="KEGG" id="spse:SULPSESMR1_03556"/>
<sequence>MNSDQVNREHFFYVAVARFVFLHQKHGIVSVRDPIRLADAETFGLSQLLIYGLNVAGLPLRWMTFSTLDEPRPILSVLQEAWSQAEGLRGSPDTLRVNRHLASAAPGLAADLAKIGVHLAITDAADKTHPAALRTAQDAARWLLNRNRNETADKDPLVALVENAARDHRYDSQRGAVSSAPAKVRQQIEHWLALPVREAELRPTEGMDWTPGKWLYPQEASIPPKQPRYFQHDGFDGGVWLLTGHEQDGDWMDVDDDPISYGLEEVASLLRNLIECWPNPPAEIATAVGITLRQLKWFISGGADLDLNVRHRLERLLGIGVDERSGCLTALGPYVLIARKPQALEDIFTEISGGGDANPWELLPITGAADPSWRYILINTYGSPPSFVMVPRGDRIADRLDDLILNFAGPRSVARSFYQDVVATCARASLSSEANISSTTEFARRHEQHWTDRVWQPE</sequence>
<geneLocation type="plasmid" evidence="1 2">
    <name>pSMR1-6</name>
</geneLocation>
<dbReference type="RefSeq" id="WP_089423554.1">
    <property type="nucleotide sequence ID" value="NZ_CP022421.1"/>
</dbReference>
<evidence type="ECO:0000313" key="2">
    <source>
        <dbReference type="Proteomes" id="UP000199754"/>
    </source>
</evidence>
<protein>
    <submittedName>
        <fullName evidence="1">Uncharacterized protein</fullName>
    </submittedName>
</protein>
<dbReference type="OrthoDB" id="5464439at2"/>
<dbReference type="AlphaFoldDB" id="A0A221K9D9"/>
<gene>
    <name evidence="1" type="ORF">SULPSESMR1_03556</name>
</gene>
<name>A0A221K9D9_9RHOB</name>
<accession>A0A221K9D9</accession>
<organism evidence="1 2">
    <name type="scientific">Pseudosulfitobacter pseudonitzschiae</name>
    <dbReference type="NCBI Taxonomy" id="1402135"/>
    <lineage>
        <taxon>Bacteria</taxon>
        <taxon>Pseudomonadati</taxon>
        <taxon>Pseudomonadota</taxon>
        <taxon>Alphaproteobacteria</taxon>
        <taxon>Rhodobacterales</taxon>
        <taxon>Roseobacteraceae</taxon>
        <taxon>Pseudosulfitobacter</taxon>
    </lineage>
</organism>
<proteinExistence type="predicted"/>
<keyword evidence="2" id="KW-1185">Reference proteome</keyword>
<keyword evidence="1" id="KW-0614">Plasmid</keyword>